<dbReference type="Pfam" id="PF04536">
    <property type="entry name" value="TPM_phosphatase"/>
    <property type="match status" value="1"/>
</dbReference>
<dbReference type="RefSeq" id="WP_046124425.1">
    <property type="nucleotide sequence ID" value="NZ_AZSI01000008.1"/>
</dbReference>
<dbReference type="Gene3D" id="3.10.310.50">
    <property type="match status" value="1"/>
</dbReference>
<feature type="transmembrane region" description="Helical" evidence="1">
    <location>
        <begin position="200"/>
        <end position="222"/>
    </location>
</feature>
<reference evidence="4 5" key="1">
    <citation type="submission" date="2014-06" db="EMBL/GenBank/DDBJ databases">
        <title>Draft genome sequence of the putrescine producing strain Lactococcus lactis subsp cremoris GE214.</title>
        <authorList>
            <person name="Ladero V."/>
            <person name="Linares D.M."/>
            <person name="del Rio B."/>
            <person name="Mayo B."/>
            <person name="Martin M.C."/>
            <person name="Fernandez M."/>
            <person name="Alvarez M.A."/>
        </authorList>
    </citation>
    <scope>NUCLEOTIDE SEQUENCE [LARGE SCALE GENOMIC DNA]</scope>
    <source>
        <strain evidence="4 5">GE214</strain>
    </source>
</reference>
<dbReference type="EMBL" id="AZSI01000008">
    <property type="protein sequence ID" value="KEY63450.1"/>
    <property type="molecule type" value="Genomic_DNA"/>
</dbReference>
<feature type="signal peptide" evidence="2">
    <location>
        <begin position="1"/>
        <end position="25"/>
    </location>
</feature>
<keyword evidence="1" id="KW-1133">Transmembrane helix</keyword>
<evidence type="ECO:0000313" key="4">
    <source>
        <dbReference type="EMBL" id="KEY63450.1"/>
    </source>
</evidence>
<organism evidence="4 5">
    <name type="scientific">Lactococcus cremoris subsp. cremoris GE214</name>
    <dbReference type="NCBI Taxonomy" id="1415168"/>
    <lineage>
        <taxon>Bacteria</taxon>
        <taxon>Bacillati</taxon>
        <taxon>Bacillota</taxon>
        <taxon>Bacilli</taxon>
        <taxon>Lactobacillales</taxon>
        <taxon>Streptococcaceae</taxon>
        <taxon>Lactococcus</taxon>
        <taxon>Lactococcus cremoris subsp. cremoris</taxon>
    </lineage>
</organism>
<evidence type="ECO:0000313" key="5">
    <source>
        <dbReference type="Proteomes" id="UP000028401"/>
    </source>
</evidence>
<feature type="domain" description="TPM" evidence="3">
    <location>
        <begin position="31"/>
        <end position="159"/>
    </location>
</feature>
<dbReference type="Proteomes" id="UP000028401">
    <property type="component" value="Unassembled WGS sequence"/>
</dbReference>
<dbReference type="PANTHER" id="PTHR30373">
    <property type="entry name" value="UPF0603 PROTEIN YGCG"/>
    <property type="match status" value="1"/>
</dbReference>
<proteinExistence type="predicted"/>
<dbReference type="InterPro" id="IPR007621">
    <property type="entry name" value="TPM_dom"/>
</dbReference>
<keyword evidence="1" id="KW-0812">Transmembrane</keyword>
<dbReference type="PANTHER" id="PTHR30373:SF2">
    <property type="entry name" value="UPF0603 PROTEIN YGCG"/>
    <property type="match status" value="1"/>
</dbReference>
<gene>
    <name evidence="4" type="ORF">U725_00407</name>
</gene>
<evidence type="ECO:0000256" key="2">
    <source>
        <dbReference type="SAM" id="SignalP"/>
    </source>
</evidence>
<sequence length="401" mass="44779">MKRKLLFFVTIVCVLICTSMIKVSADSQNFVDDQANILSIETKDKINSSLNEFANATINGEMANPQYAVLTIDSLEGESIEKFSKNYFNSKGIGDKKNNLGILLVIAVNDHKYRTQLGKGWNGNSFLNEENIKEQVYKSDVNDDFSAFDYDEAVCLMINRTLNLSENTLSWNRDTMLVEESGEYYSSSSNYTSNGDAGDAFLLFSIPVLIIGGFVFLSIIIFNKVTAFKPKYSVDEVMDFITKNEISLPTLKKIEGKLSRQEIARAFRYDEQATLDLDYMIPYFIRISINLNCLEGVRNTVLEKNSEELITKYLLKLQNNNHRIYSDSSYLIRDLTMFVSQSSSQILAPASTGDFYSNNFKGTKKYSGDSYHAYSNYSSDYGGGFSGGGGSSDGGGASGGW</sequence>
<dbReference type="PATRIC" id="fig|1415168.3.peg.425"/>
<name>A0A084ADS1_LACLC</name>
<keyword evidence="1" id="KW-0472">Membrane</keyword>
<accession>A0A084ADS1</accession>
<evidence type="ECO:0000259" key="3">
    <source>
        <dbReference type="Pfam" id="PF04536"/>
    </source>
</evidence>
<keyword evidence="2" id="KW-0732">Signal</keyword>
<comment type="caution">
    <text evidence="4">The sequence shown here is derived from an EMBL/GenBank/DDBJ whole genome shotgun (WGS) entry which is preliminary data.</text>
</comment>
<feature type="chain" id="PRO_5001770832" description="TPM domain-containing protein" evidence="2">
    <location>
        <begin position="26"/>
        <end position="401"/>
    </location>
</feature>
<evidence type="ECO:0000256" key="1">
    <source>
        <dbReference type="SAM" id="Phobius"/>
    </source>
</evidence>
<dbReference type="AlphaFoldDB" id="A0A084ADS1"/>
<protein>
    <recommendedName>
        <fullName evidence="3">TPM domain-containing protein</fullName>
    </recommendedName>
</protein>